<dbReference type="AlphaFoldDB" id="A0A133MHG9"/>
<evidence type="ECO:0000313" key="2">
    <source>
        <dbReference type="EMBL" id="KXA03468.1"/>
    </source>
</evidence>
<protein>
    <recommendedName>
        <fullName evidence="1">Phage conserved hypothetical protein C-terminal domain-containing protein</fullName>
    </recommendedName>
</protein>
<accession>A0A133MHG9</accession>
<dbReference type="PATRIC" id="fig|1502.174.peg.3316"/>
<dbReference type="EMBL" id="LRPU01000241">
    <property type="protein sequence ID" value="KXA03468.1"/>
    <property type="molecule type" value="Genomic_DNA"/>
</dbReference>
<dbReference type="NCBIfam" id="TIGR02220">
    <property type="entry name" value="phg_TIGR02220"/>
    <property type="match status" value="1"/>
</dbReference>
<feature type="domain" description="Phage conserved hypothetical protein C-terminal" evidence="1">
    <location>
        <begin position="157"/>
        <end position="228"/>
    </location>
</feature>
<evidence type="ECO:0000313" key="3">
    <source>
        <dbReference type="Proteomes" id="UP000070646"/>
    </source>
</evidence>
<dbReference type="Proteomes" id="UP000070646">
    <property type="component" value="Unassembled WGS sequence"/>
</dbReference>
<sequence length="250" mass="29151">MKHTIHGFQQEKLLELGLDNDDALILSVIRDMYSSQSIESTIIDDKRYIWLNQTNLITEQIPICGKRRKLLSKLEKFEELNLINRKVKFEKLNVKTGDVVKGKFSYVTITERMDYLIEYDLVQKSHNPCAKNTQPLVQKSHSKDSPIKDSNNIYSQVIDYLNSKAGKSFKHTTKKTQDLIKARLADGFKKEEFFKVIDNKVKEWQGTEYEKYLRPETLFGNKFEGYLNQGVNKKGYEGRKGNVSKDSFDY</sequence>
<dbReference type="InterPro" id="IPR011741">
    <property type="entry name" value="Phg_2220_C"/>
</dbReference>
<evidence type="ECO:0000259" key="1">
    <source>
        <dbReference type="Pfam" id="PF09524"/>
    </source>
</evidence>
<dbReference type="Pfam" id="PF09524">
    <property type="entry name" value="Phg_2220_C"/>
    <property type="match status" value="1"/>
</dbReference>
<comment type="caution">
    <text evidence="2">The sequence shown here is derived from an EMBL/GenBank/DDBJ whole genome shotgun (WGS) entry which is preliminary data.</text>
</comment>
<proteinExistence type="predicted"/>
<organism evidence="2 3">
    <name type="scientific">Clostridium perfringens</name>
    <dbReference type="NCBI Taxonomy" id="1502"/>
    <lineage>
        <taxon>Bacteria</taxon>
        <taxon>Bacillati</taxon>
        <taxon>Bacillota</taxon>
        <taxon>Clostridia</taxon>
        <taxon>Eubacteriales</taxon>
        <taxon>Clostridiaceae</taxon>
        <taxon>Clostridium</taxon>
    </lineage>
</organism>
<reference evidence="2 3" key="1">
    <citation type="submission" date="2016-01" db="EMBL/GenBank/DDBJ databases">
        <authorList>
            <person name="Oliw E.H."/>
        </authorList>
    </citation>
    <scope>NUCLEOTIDE SEQUENCE [LARGE SCALE GENOMIC DNA]</scope>
    <source>
        <strain evidence="2 3">MJR7757A</strain>
    </source>
</reference>
<gene>
    <name evidence="2" type="ORF">HMPREF3222_03280</name>
</gene>
<name>A0A133MHG9_CLOPF</name>
<dbReference type="RefSeq" id="WP_060797025.1">
    <property type="nucleotide sequence ID" value="NZ_KQ956350.1"/>
</dbReference>